<dbReference type="GeneID" id="87878524"/>
<feature type="compositionally biased region" description="Pro residues" evidence="1">
    <location>
        <begin position="96"/>
        <end position="126"/>
    </location>
</feature>
<evidence type="ECO:0000256" key="1">
    <source>
        <dbReference type="SAM" id="MobiDB-lite"/>
    </source>
</evidence>
<feature type="signal peptide" evidence="2">
    <location>
        <begin position="1"/>
        <end position="18"/>
    </location>
</feature>
<comment type="caution">
    <text evidence="3">The sequence shown here is derived from an EMBL/GenBank/DDBJ whole genome shotgun (WGS) entry which is preliminary data.</text>
</comment>
<reference evidence="3 4" key="1">
    <citation type="journal article" date="2023" name="Mol. Phylogenet. Evol.">
        <title>Genome-scale phylogeny and comparative genomics of the fungal order Sordariales.</title>
        <authorList>
            <person name="Hensen N."/>
            <person name="Bonometti L."/>
            <person name="Westerberg I."/>
            <person name="Brannstrom I.O."/>
            <person name="Guillou S."/>
            <person name="Cros-Aarteil S."/>
            <person name="Calhoun S."/>
            <person name="Haridas S."/>
            <person name="Kuo A."/>
            <person name="Mondo S."/>
            <person name="Pangilinan J."/>
            <person name="Riley R."/>
            <person name="LaButti K."/>
            <person name="Andreopoulos B."/>
            <person name="Lipzen A."/>
            <person name="Chen C."/>
            <person name="Yan M."/>
            <person name="Daum C."/>
            <person name="Ng V."/>
            <person name="Clum A."/>
            <person name="Steindorff A."/>
            <person name="Ohm R.A."/>
            <person name="Martin F."/>
            <person name="Silar P."/>
            <person name="Natvig D.O."/>
            <person name="Lalanne C."/>
            <person name="Gautier V."/>
            <person name="Ament-Velasquez S.L."/>
            <person name="Kruys A."/>
            <person name="Hutchinson M.I."/>
            <person name="Powell A.J."/>
            <person name="Barry K."/>
            <person name="Miller A.N."/>
            <person name="Grigoriev I.V."/>
            <person name="Debuchy R."/>
            <person name="Gladieux P."/>
            <person name="Hiltunen Thoren M."/>
            <person name="Johannesson H."/>
        </authorList>
    </citation>
    <scope>NUCLEOTIDE SEQUENCE [LARGE SCALE GENOMIC DNA]</scope>
    <source>
        <strain evidence="3 4">FGSC 10403</strain>
    </source>
</reference>
<protein>
    <submittedName>
        <fullName evidence="3">Uncharacterized protein</fullName>
    </submittedName>
</protein>
<feature type="compositionally biased region" description="Pro residues" evidence="1">
    <location>
        <begin position="152"/>
        <end position="170"/>
    </location>
</feature>
<evidence type="ECO:0000313" key="3">
    <source>
        <dbReference type="EMBL" id="KAK3491240.1"/>
    </source>
</evidence>
<name>A0AAJ0I6N5_9PEZI</name>
<dbReference type="EMBL" id="JAULSX010000005">
    <property type="protein sequence ID" value="KAK3491240.1"/>
    <property type="molecule type" value="Genomic_DNA"/>
</dbReference>
<dbReference type="Proteomes" id="UP001285908">
    <property type="component" value="Unassembled WGS sequence"/>
</dbReference>
<gene>
    <name evidence="3" type="ORF">B0T23DRAFT_444566</name>
</gene>
<evidence type="ECO:0000313" key="4">
    <source>
        <dbReference type="Proteomes" id="UP001285908"/>
    </source>
</evidence>
<proteinExistence type="predicted"/>
<keyword evidence="4" id="KW-1185">Reference proteome</keyword>
<sequence>MRSSTLLAVLGTASLAAAQTTITSIYVSTPTSTSSTRPRQNERLQSCLASCMIQFPSLPRVTGGGGVIPPAPAAKGCRGRTDRLDGVARNVGPCHPHQPPPPPLPVTFPPYPPPKAPIPVQTPRPVPVNSLSPDPDPAGFVPGNEDEENYEDPPPLPDDPPVASLPPMGI</sequence>
<organism evidence="3 4">
    <name type="scientific">Neurospora hispaniola</name>
    <dbReference type="NCBI Taxonomy" id="588809"/>
    <lineage>
        <taxon>Eukaryota</taxon>
        <taxon>Fungi</taxon>
        <taxon>Dikarya</taxon>
        <taxon>Ascomycota</taxon>
        <taxon>Pezizomycotina</taxon>
        <taxon>Sordariomycetes</taxon>
        <taxon>Sordariomycetidae</taxon>
        <taxon>Sordariales</taxon>
        <taxon>Sordariaceae</taxon>
        <taxon>Neurospora</taxon>
    </lineage>
</organism>
<keyword evidence="2" id="KW-0732">Signal</keyword>
<dbReference type="RefSeq" id="XP_062692423.1">
    <property type="nucleotide sequence ID" value="XM_062840902.1"/>
</dbReference>
<feature type="chain" id="PRO_5042579285" evidence="2">
    <location>
        <begin position="19"/>
        <end position="170"/>
    </location>
</feature>
<dbReference type="AlphaFoldDB" id="A0AAJ0I6N5"/>
<feature type="region of interest" description="Disordered" evidence="1">
    <location>
        <begin position="71"/>
        <end position="170"/>
    </location>
</feature>
<evidence type="ECO:0000256" key="2">
    <source>
        <dbReference type="SAM" id="SignalP"/>
    </source>
</evidence>
<accession>A0AAJ0I6N5</accession>